<reference evidence="3 4" key="2">
    <citation type="submission" date="2019-01" db="EMBL/GenBank/DDBJ databases">
        <title>Tautonia sociabilis, a novel thermotolerant planctomycete of Isosphaeraceae family, isolated from a 4000 m deep subterranean habitat.</title>
        <authorList>
            <person name="Kovaleva O.L."/>
            <person name="Elcheninov A.G."/>
            <person name="Van Heerden E."/>
            <person name="Toshchakov S.V."/>
            <person name="Novikov A."/>
            <person name="Bonch-Osmolovskaya E.A."/>
            <person name="Kublanov I.V."/>
        </authorList>
    </citation>
    <scope>NUCLEOTIDE SEQUENCE [LARGE SCALE GENOMIC DNA]</scope>
    <source>
        <strain evidence="3 4">GM2012</strain>
    </source>
</reference>
<dbReference type="Proteomes" id="UP000280296">
    <property type="component" value="Unassembled WGS sequence"/>
</dbReference>
<protein>
    <submittedName>
        <fullName evidence="3">Polysaccharide lyase</fullName>
    </submittedName>
</protein>
<keyword evidence="4" id="KW-1185">Reference proteome</keyword>
<feature type="chain" id="PRO_5019436372" evidence="2">
    <location>
        <begin position="23"/>
        <end position="488"/>
    </location>
</feature>
<evidence type="ECO:0000313" key="3">
    <source>
        <dbReference type="EMBL" id="RUL84313.1"/>
    </source>
</evidence>
<reference evidence="3 4" key="1">
    <citation type="submission" date="2018-12" db="EMBL/GenBank/DDBJ databases">
        <authorList>
            <person name="Toschakov S.V."/>
        </authorList>
    </citation>
    <scope>NUCLEOTIDE SEQUENCE [LARGE SCALE GENOMIC DNA]</scope>
    <source>
        <strain evidence="3 4">GM2012</strain>
    </source>
</reference>
<proteinExistence type="predicted"/>
<feature type="compositionally biased region" description="Basic and acidic residues" evidence="1">
    <location>
        <begin position="139"/>
        <end position="148"/>
    </location>
</feature>
<organism evidence="3 4">
    <name type="scientific">Tautonia sociabilis</name>
    <dbReference type="NCBI Taxonomy" id="2080755"/>
    <lineage>
        <taxon>Bacteria</taxon>
        <taxon>Pseudomonadati</taxon>
        <taxon>Planctomycetota</taxon>
        <taxon>Planctomycetia</taxon>
        <taxon>Isosphaerales</taxon>
        <taxon>Isosphaeraceae</taxon>
        <taxon>Tautonia</taxon>
    </lineage>
</organism>
<keyword evidence="2" id="KW-0732">Signal</keyword>
<feature type="region of interest" description="Disordered" evidence="1">
    <location>
        <begin position="139"/>
        <end position="163"/>
    </location>
</feature>
<dbReference type="Gene3D" id="1.50.10.20">
    <property type="match status" value="1"/>
</dbReference>
<evidence type="ECO:0000313" key="4">
    <source>
        <dbReference type="Proteomes" id="UP000280296"/>
    </source>
</evidence>
<dbReference type="RefSeq" id="WP_126727330.1">
    <property type="nucleotide sequence ID" value="NZ_RYZH01000050.1"/>
</dbReference>
<evidence type="ECO:0000256" key="1">
    <source>
        <dbReference type="SAM" id="MobiDB-lite"/>
    </source>
</evidence>
<dbReference type="OrthoDB" id="9804686at2"/>
<gene>
    <name evidence="3" type="ORF">TsocGM_20490</name>
</gene>
<dbReference type="GO" id="GO:0016829">
    <property type="term" value="F:lyase activity"/>
    <property type="evidence" value="ECO:0007669"/>
    <property type="project" value="UniProtKB-KW"/>
</dbReference>
<accession>A0A432MEX8</accession>
<feature type="signal peptide" evidence="2">
    <location>
        <begin position="1"/>
        <end position="22"/>
    </location>
</feature>
<sequence length="488" mass="54768">MALRPWLLLFLLVAPMAGRASARQGEGGGRTDPPRDEALLALKTAIEFFHWEVSSHGGYVWRYSSDLTSRRGEAVVGPTTVWVQPPGTPSVGEAMLDAYLASNDPDALDAARDAAYALCKGQMHSGGWDYSIEFDPSKRPEFDYRENPNRPTTAGRNRRRTTLDDDTTQASIRFLVRLDEALGFEDARIHDAASYALDAVLRAQYPNGGWYVWWDRFPEPPSEQEYPVLAASFPETWLREWPNTWEGRYVTNDNLMSDLIDTLLLAHRTYGEQRYLDSARKAGDFLVLAQLPEPQPAWAQQYNVAMHPEWSRKFEPPAVTGGESQGILQALMRLYDATGEETYLEPIPRALEYLRRSRLPDGRLARFYELETNRPLYFTKDYTLTDSSDDMPTHYGFIVSSRLDRIAAEYEAIRARGRPAAPEAPGPPRLSSGLAERAREAIAALDGRGAWVEEADNGSPIINSATFIRNVRVLADYLAAVDAAAESR</sequence>
<dbReference type="EMBL" id="RYZH01000050">
    <property type="protein sequence ID" value="RUL84313.1"/>
    <property type="molecule type" value="Genomic_DNA"/>
</dbReference>
<dbReference type="AlphaFoldDB" id="A0A432MEX8"/>
<evidence type="ECO:0000256" key="2">
    <source>
        <dbReference type="SAM" id="SignalP"/>
    </source>
</evidence>
<keyword evidence="3" id="KW-0456">Lyase</keyword>
<dbReference type="InterPro" id="IPR012669">
    <property type="entry name" value="Pectate_lyase"/>
</dbReference>
<name>A0A432MEX8_9BACT</name>
<dbReference type="Pfam" id="PF09492">
    <property type="entry name" value="Pec_lyase"/>
    <property type="match status" value="1"/>
</dbReference>
<comment type="caution">
    <text evidence="3">The sequence shown here is derived from an EMBL/GenBank/DDBJ whole genome shotgun (WGS) entry which is preliminary data.</text>
</comment>
<dbReference type="SUPFAM" id="SSF81853">
    <property type="entry name" value="Family 10 polysaccharide lyase"/>
    <property type="match status" value="1"/>
</dbReference>